<dbReference type="CDD" id="cd18186">
    <property type="entry name" value="BTB_POZ_ZBTB_KLHL-like"/>
    <property type="match status" value="1"/>
</dbReference>
<reference evidence="6 7" key="1">
    <citation type="journal article" date="2018" name="IMA Fungus">
        <title>IMA Genome-F 9: Draft genome sequence of Annulohypoxylon stygium, Aspergillus mulundensis, Berkeleyomyces basicola (syn. Thielaviopsis basicola), Ceratocystis smalleyi, two Cercospora beticola strains, Coleophoma cylindrospora, Fusarium fracticaudum, Phialophora cf. hyalina, and Morchella septimelata.</title>
        <authorList>
            <person name="Wingfield B.D."/>
            <person name="Bills G.F."/>
            <person name="Dong Y."/>
            <person name="Huang W."/>
            <person name="Nel W.J."/>
            <person name="Swalarsk-Parry B.S."/>
            <person name="Vaghefi N."/>
            <person name="Wilken P.M."/>
            <person name="An Z."/>
            <person name="de Beer Z.W."/>
            <person name="De Vos L."/>
            <person name="Chen L."/>
            <person name="Duong T.A."/>
            <person name="Gao Y."/>
            <person name="Hammerbacher A."/>
            <person name="Kikkert J.R."/>
            <person name="Li Y."/>
            <person name="Li H."/>
            <person name="Li K."/>
            <person name="Li Q."/>
            <person name="Liu X."/>
            <person name="Ma X."/>
            <person name="Naidoo K."/>
            <person name="Pethybridge S.J."/>
            <person name="Sun J."/>
            <person name="Steenkamp E.T."/>
            <person name="van der Nest M.A."/>
            <person name="van Wyk S."/>
            <person name="Wingfield M.J."/>
            <person name="Xiong C."/>
            <person name="Yue Q."/>
            <person name="Zhang X."/>
        </authorList>
    </citation>
    <scope>NUCLEOTIDE SEQUENCE [LARGE SCALE GENOMIC DNA]</scope>
    <source>
        <strain evidence="6 7">DSM 5745</strain>
    </source>
</reference>
<dbReference type="PROSITE" id="PS50088">
    <property type="entry name" value="ANK_REPEAT"/>
    <property type="match status" value="1"/>
</dbReference>
<dbReference type="SUPFAM" id="SSF54695">
    <property type="entry name" value="POZ domain"/>
    <property type="match status" value="2"/>
</dbReference>
<dbReference type="PANTHER" id="PTHR46231">
    <property type="entry name" value="ANKYRIN REPEAT AND BTB/POZ DOMAIN-CONTAINING PROTEIN 1"/>
    <property type="match status" value="1"/>
</dbReference>
<dbReference type="CDD" id="cd18497">
    <property type="entry name" value="BACK_ABTB1_BPOZ"/>
    <property type="match status" value="1"/>
</dbReference>
<dbReference type="InterPro" id="IPR044515">
    <property type="entry name" value="ABTB1"/>
</dbReference>
<name>A0A3D8RET9_9EURO</name>
<dbReference type="Proteomes" id="UP000256690">
    <property type="component" value="Unassembled WGS sequence"/>
</dbReference>
<dbReference type="FunFam" id="1.25.40.20:FF:000248">
    <property type="entry name" value="Ankyrin repeat and BTB/POZ domain protein"/>
    <property type="match status" value="1"/>
</dbReference>
<dbReference type="SMART" id="SM00225">
    <property type="entry name" value="BTB"/>
    <property type="match status" value="2"/>
</dbReference>
<sequence length="642" mass="72708">MEEKEERTVIRKDQLEISLHNEKKLIQEGTIIDDNPLDLSEPFRELCEACRKGDLKVCQEKITEGVNINARDPYDYTPLILASLCGHYEVAQLLLESGALCERDTFQGERCLYNALNDRIRNLLLEYDYSKSTDPLQPLAAHTASLLVREQPKTSDIEVDAGDETLYLHKFVLAARSPYFRQKLKTSPETTAWKLPSTIPPQAFGTAIKYLYLGEPPRDLRSGPGTGFTESEVFAGINKIAKYLETDTLVDSILDSGDRRLARQRRTTEIARGRDQLEEWFRDNVLQNKIEIDTTKVSDIKWDHNNPIFADVILQADELPEDDLYGEEVGSTGLPIGPIESSGANKSQKSVLFPCHRAMLLRSEFFQTMFNSPFREAQMKDHLHIIPVDCSPDVLEIILTFLYTERADFALDVSVEVLFAADMLFIEKLKTKAAVVISTLGSGSMSQAEAAKTTQGSAEEDIDIYAIIRAAWMTRVQRLEEFAARYFAYRLEAHIDSPEFAELIQESASRIQKRQETDSIELLDDIRFYLNERFRLRFDDAGIEEMMEESAQQQLIDQVAADEDIEKVTSGVEEIDLASKAPTQANGDRLPEPPAVNGQGHHTVIRTLDGEIADDELSRDAINYQILMEKLDQILERLNLDA</sequence>
<feature type="domain" description="BTB" evidence="5">
    <location>
        <begin position="155"/>
        <end position="215"/>
    </location>
</feature>
<proteinExistence type="predicted"/>
<dbReference type="SUPFAM" id="SSF48403">
    <property type="entry name" value="Ankyrin repeat"/>
    <property type="match status" value="1"/>
</dbReference>
<organism evidence="6 7">
    <name type="scientific">Aspergillus mulundensis</name>
    <dbReference type="NCBI Taxonomy" id="1810919"/>
    <lineage>
        <taxon>Eukaryota</taxon>
        <taxon>Fungi</taxon>
        <taxon>Dikarya</taxon>
        <taxon>Ascomycota</taxon>
        <taxon>Pezizomycotina</taxon>
        <taxon>Eurotiomycetes</taxon>
        <taxon>Eurotiomycetidae</taxon>
        <taxon>Eurotiales</taxon>
        <taxon>Aspergillaceae</taxon>
        <taxon>Aspergillus</taxon>
        <taxon>Aspergillus subgen. Nidulantes</taxon>
    </lineage>
</organism>
<protein>
    <recommendedName>
        <fullName evidence="5">BTB domain-containing protein</fullName>
    </recommendedName>
</protein>
<feature type="domain" description="BTB" evidence="5">
    <location>
        <begin position="353"/>
        <end position="411"/>
    </location>
</feature>
<gene>
    <name evidence="6" type="ORF">DSM5745_07737</name>
</gene>
<dbReference type="InterPro" id="IPR011333">
    <property type="entry name" value="SKP1/BTB/POZ_sf"/>
</dbReference>
<dbReference type="GO" id="GO:0000151">
    <property type="term" value="C:ubiquitin ligase complex"/>
    <property type="evidence" value="ECO:0007669"/>
    <property type="project" value="TreeGrafter"/>
</dbReference>
<evidence type="ECO:0000256" key="4">
    <source>
        <dbReference type="SAM" id="MobiDB-lite"/>
    </source>
</evidence>
<keyword evidence="7" id="KW-1185">Reference proteome</keyword>
<feature type="repeat" description="ANK" evidence="3">
    <location>
        <begin position="74"/>
        <end position="99"/>
    </location>
</feature>
<evidence type="ECO:0000256" key="3">
    <source>
        <dbReference type="PROSITE-ProRule" id="PRU00023"/>
    </source>
</evidence>
<dbReference type="InterPro" id="IPR000210">
    <property type="entry name" value="BTB/POZ_dom"/>
</dbReference>
<dbReference type="InterPro" id="IPR036770">
    <property type="entry name" value="Ankyrin_rpt-contain_sf"/>
</dbReference>
<dbReference type="EMBL" id="PVWQ01000009">
    <property type="protein sequence ID" value="RDW72565.1"/>
    <property type="molecule type" value="Genomic_DNA"/>
</dbReference>
<dbReference type="RefSeq" id="XP_026601785.1">
    <property type="nucleotide sequence ID" value="XM_026749753.1"/>
</dbReference>
<dbReference type="Pfam" id="PF12796">
    <property type="entry name" value="Ank_2"/>
    <property type="match status" value="1"/>
</dbReference>
<feature type="region of interest" description="Disordered" evidence="4">
    <location>
        <begin position="579"/>
        <end position="600"/>
    </location>
</feature>
<evidence type="ECO:0000256" key="2">
    <source>
        <dbReference type="ARBA" id="ARBA00023043"/>
    </source>
</evidence>
<evidence type="ECO:0000313" key="7">
    <source>
        <dbReference type="Proteomes" id="UP000256690"/>
    </source>
</evidence>
<keyword evidence="1" id="KW-0677">Repeat</keyword>
<dbReference type="SMART" id="SM00248">
    <property type="entry name" value="ANK"/>
    <property type="match status" value="1"/>
</dbReference>
<dbReference type="AlphaFoldDB" id="A0A3D8RET9"/>
<dbReference type="GO" id="GO:0005737">
    <property type="term" value="C:cytoplasm"/>
    <property type="evidence" value="ECO:0007669"/>
    <property type="project" value="TreeGrafter"/>
</dbReference>
<comment type="caution">
    <text evidence="6">The sequence shown here is derived from an EMBL/GenBank/DDBJ whole genome shotgun (WGS) entry which is preliminary data.</text>
</comment>
<accession>A0A3D8RET9</accession>
<dbReference type="Gene3D" id="1.25.40.20">
    <property type="entry name" value="Ankyrin repeat-containing domain"/>
    <property type="match status" value="1"/>
</dbReference>
<dbReference type="GeneID" id="38118107"/>
<dbReference type="InterPro" id="IPR002110">
    <property type="entry name" value="Ankyrin_rpt"/>
</dbReference>
<dbReference type="Gene3D" id="3.30.710.10">
    <property type="entry name" value="Potassium Channel Kv1.1, Chain A"/>
    <property type="match status" value="2"/>
</dbReference>
<dbReference type="PANTHER" id="PTHR46231:SF1">
    <property type="entry name" value="ANKYRIN REPEAT AND BTB_POZ DOMAIN-CONTAINING PROTEIN 1"/>
    <property type="match status" value="1"/>
</dbReference>
<dbReference type="OrthoDB" id="684045at2759"/>
<evidence type="ECO:0000259" key="5">
    <source>
        <dbReference type="PROSITE" id="PS50097"/>
    </source>
</evidence>
<dbReference type="FunFam" id="3.30.710.10:FF:000183">
    <property type="entry name" value="Ankyrin repeat and BTB/POZ domain protein"/>
    <property type="match status" value="1"/>
</dbReference>
<dbReference type="PROSITE" id="PS50097">
    <property type="entry name" value="BTB"/>
    <property type="match status" value="2"/>
</dbReference>
<evidence type="ECO:0000313" key="6">
    <source>
        <dbReference type="EMBL" id="RDW72565.1"/>
    </source>
</evidence>
<dbReference type="STRING" id="1810919.A0A3D8RET9"/>
<keyword evidence="2 3" id="KW-0040">ANK repeat</keyword>
<dbReference type="Pfam" id="PF00651">
    <property type="entry name" value="BTB"/>
    <property type="match status" value="2"/>
</dbReference>
<evidence type="ECO:0000256" key="1">
    <source>
        <dbReference type="ARBA" id="ARBA00022737"/>
    </source>
</evidence>
<dbReference type="PROSITE" id="PS50297">
    <property type="entry name" value="ANK_REP_REGION"/>
    <property type="match status" value="1"/>
</dbReference>